<dbReference type="KEGG" id="cpb:Cphamn1_2359"/>
<protein>
    <recommendedName>
        <fullName evidence="4">Molybdopterin synthase catalytic subunit</fullName>
        <ecNumber evidence="3">2.8.1.12</ecNumber>
    </recommendedName>
    <alternativeName>
        <fullName evidence="9">MPT synthase subunit 2</fullName>
    </alternativeName>
    <alternativeName>
        <fullName evidence="7">Molybdenum cofactor biosynthesis protein E</fullName>
    </alternativeName>
    <alternativeName>
        <fullName evidence="8">Molybdopterin-converting factor large subunit</fullName>
    </alternativeName>
    <alternativeName>
        <fullName evidence="10">Molybdopterin-converting factor subunit 2</fullName>
    </alternativeName>
</protein>
<dbReference type="EMBL" id="CP001101">
    <property type="protein sequence ID" value="ACE05260.1"/>
    <property type="molecule type" value="Genomic_DNA"/>
</dbReference>
<reference evidence="12" key="1">
    <citation type="submission" date="2008-06" db="EMBL/GenBank/DDBJ databases">
        <title>Complete sequence of Chlorobium phaeobacteroides BS1.</title>
        <authorList>
            <consortium name="US DOE Joint Genome Institute"/>
            <person name="Lucas S."/>
            <person name="Copeland A."/>
            <person name="Lapidus A."/>
            <person name="Glavina del Rio T."/>
            <person name="Dalin E."/>
            <person name="Tice H."/>
            <person name="Bruce D."/>
            <person name="Goodwin L."/>
            <person name="Pitluck S."/>
            <person name="Schmutz J."/>
            <person name="Larimer F."/>
            <person name="Land M."/>
            <person name="Hauser L."/>
            <person name="Kyrpides N."/>
            <person name="Ovchinnikova G."/>
            <person name="Li T."/>
            <person name="Liu Z."/>
            <person name="Zhao F."/>
            <person name="Overmann J."/>
            <person name="Bryant D.A."/>
            <person name="Richardson P."/>
        </authorList>
    </citation>
    <scope>NUCLEOTIDE SEQUENCE [LARGE SCALE GENOMIC DNA]</scope>
    <source>
        <strain evidence="12">BS1</strain>
    </source>
</reference>
<dbReference type="GO" id="GO:0006777">
    <property type="term" value="P:Mo-molybdopterin cofactor biosynthetic process"/>
    <property type="evidence" value="ECO:0007669"/>
    <property type="project" value="UniProtKB-KW"/>
</dbReference>
<dbReference type="eggNOG" id="COG0314">
    <property type="taxonomic scope" value="Bacteria"/>
</dbReference>
<comment type="pathway">
    <text evidence="1">Cofactor biosynthesis; molybdopterin biosynthesis.</text>
</comment>
<dbReference type="OrthoDB" id="9803224at2"/>
<proteinExistence type="inferred from homology"/>
<evidence type="ECO:0000256" key="4">
    <source>
        <dbReference type="ARBA" id="ARBA00013858"/>
    </source>
</evidence>
<organism evidence="12">
    <name type="scientific">Chlorobium phaeobacteroides (strain BS1)</name>
    <dbReference type="NCBI Taxonomy" id="331678"/>
    <lineage>
        <taxon>Bacteria</taxon>
        <taxon>Pseudomonadati</taxon>
        <taxon>Chlorobiota</taxon>
        <taxon>Chlorobiia</taxon>
        <taxon>Chlorobiales</taxon>
        <taxon>Chlorobiaceae</taxon>
        <taxon>Chlorobium/Pelodictyon group</taxon>
        <taxon>Chlorobium</taxon>
    </lineage>
</organism>
<dbReference type="Gene3D" id="3.90.1170.40">
    <property type="entry name" value="Molybdopterin biosynthesis MoaE subunit"/>
    <property type="match status" value="1"/>
</dbReference>
<dbReference type="EC" id="2.8.1.12" evidence="3"/>
<comment type="subunit">
    <text evidence="6">Heterotetramer of 2 MoaD subunits and 2 MoaE subunits. Also stable as homodimer. The enzyme changes between these two forms during catalysis.</text>
</comment>
<dbReference type="InterPro" id="IPR003448">
    <property type="entry name" value="Mopterin_biosynth_MoaE"/>
</dbReference>
<evidence type="ECO:0000256" key="3">
    <source>
        <dbReference type="ARBA" id="ARBA00011950"/>
    </source>
</evidence>
<evidence type="ECO:0000256" key="2">
    <source>
        <dbReference type="ARBA" id="ARBA00005426"/>
    </source>
</evidence>
<evidence type="ECO:0000256" key="10">
    <source>
        <dbReference type="ARBA" id="ARBA00032474"/>
    </source>
</evidence>
<sequence>MVSVAITEDRIDDWIFDVPRNPDAGAELVFTGLVRDSEKGEPIRTLVYEHYAGMAEKELERIGREVIGRFGIHSLHCIHRVGSIPVGEAAIVVLVRSKHRDAAFKAMSLFMDELKKTVPVWKIGFESAGG</sequence>
<gene>
    <name evidence="12" type="ordered locus">Cphamn1_2359</name>
</gene>
<dbReference type="STRING" id="331678.Cphamn1_2359"/>
<keyword evidence="5" id="KW-0501">Molybdenum cofactor biosynthesis</keyword>
<dbReference type="CDD" id="cd00756">
    <property type="entry name" value="MoaE"/>
    <property type="match status" value="1"/>
</dbReference>
<evidence type="ECO:0000313" key="12">
    <source>
        <dbReference type="EMBL" id="ACE05260.1"/>
    </source>
</evidence>
<evidence type="ECO:0000256" key="9">
    <source>
        <dbReference type="ARBA" id="ARBA00030781"/>
    </source>
</evidence>
<evidence type="ECO:0000256" key="5">
    <source>
        <dbReference type="ARBA" id="ARBA00023150"/>
    </source>
</evidence>
<dbReference type="GO" id="GO:0030366">
    <property type="term" value="F:molybdopterin synthase activity"/>
    <property type="evidence" value="ECO:0007669"/>
    <property type="project" value="UniProtKB-EC"/>
</dbReference>
<dbReference type="InterPro" id="IPR036563">
    <property type="entry name" value="MoaE_sf"/>
</dbReference>
<comment type="catalytic activity">
    <reaction evidence="11">
        <text>2 [molybdopterin-synthase sulfur-carrier protein]-C-terminal-Gly-aminoethanethioate + cyclic pyranopterin phosphate + H2O = molybdopterin + 2 [molybdopterin-synthase sulfur-carrier protein]-C-terminal Gly-Gly + 2 H(+)</text>
        <dbReference type="Rhea" id="RHEA:26333"/>
        <dbReference type="Rhea" id="RHEA-COMP:12202"/>
        <dbReference type="Rhea" id="RHEA-COMP:19907"/>
        <dbReference type="ChEBI" id="CHEBI:15377"/>
        <dbReference type="ChEBI" id="CHEBI:15378"/>
        <dbReference type="ChEBI" id="CHEBI:58698"/>
        <dbReference type="ChEBI" id="CHEBI:59648"/>
        <dbReference type="ChEBI" id="CHEBI:90778"/>
        <dbReference type="ChEBI" id="CHEBI:232372"/>
        <dbReference type="EC" id="2.8.1.12"/>
    </reaction>
</comment>
<dbReference type="AlphaFoldDB" id="B3EPC1"/>
<comment type="similarity">
    <text evidence="2">Belongs to the MoaE family.</text>
</comment>
<dbReference type="PANTHER" id="PTHR23404">
    <property type="entry name" value="MOLYBDOPTERIN SYNTHASE RELATED"/>
    <property type="match status" value="1"/>
</dbReference>
<evidence type="ECO:0000256" key="6">
    <source>
        <dbReference type="ARBA" id="ARBA00026066"/>
    </source>
</evidence>
<evidence type="ECO:0000256" key="8">
    <source>
        <dbReference type="ARBA" id="ARBA00030407"/>
    </source>
</evidence>
<evidence type="ECO:0000256" key="11">
    <source>
        <dbReference type="ARBA" id="ARBA00049878"/>
    </source>
</evidence>
<accession>B3EPC1</accession>
<evidence type="ECO:0000256" key="1">
    <source>
        <dbReference type="ARBA" id="ARBA00005046"/>
    </source>
</evidence>
<name>B3EPC1_CHLPB</name>
<dbReference type="Pfam" id="PF02391">
    <property type="entry name" value="MoaE"/>
    <property type="match status" value="1"/>
</dbReference>
<dbReference type="HOGENOM" id="CLU_089568_1_2_10"/>
<evidence type="ECO:0000256" key="7">
    <source>
        <dbReference type="ARBA" id="ARBA00029745"/>
    </source>
</evidence>
<dbReference type="SUPFAM" id="SSF54690">
    <property type="entry name" value="Molybdopterin synthase subunit MoaE"/>
    <property type="match status" value="1"/>
</dbReference>